<dbReference type="RefSeq" id="WP_213041058.1">
    <property type="nucleotide sequence ID" value="NZ_CAJNBJ010000001.1"/>
</dbReference>
<dbReference type="InterPro" id="IPR013978">
    <property type="entry name" value="MEKHLA"/>
</dbReference>
<protein>
    <submittedName>
        <fullName evidence="2">MEKHLA domain-containing protein</fullName>
    </submittedName>
</protein>
<accession>A0ABM8QS95</accession>
<dbReference type="Pfam" id="PF08670">
    <property type="entry name" value="MEKHLA"/>
    <property type="match status" value="1"/>
</dbReference>
<sequence length="169" mass="19599">MDDSIQVWRRPEVVEWSQWLLDSYRQCVGQELMQRVGGPEAQAQALFTAPFVVVSHGTQDDPILNYGSQLALTLWEMTWEQLVQTPSRLTAEPVNRAERERMLERARVQGYLDNYRGVRISRGGRRFLIEQALVWTVVDQAGHRRGQAATFSRWTFLEPTESRHMLPAE</sequence>
<evidence type="ECO:0000313" key="3">
    <source>
        <dbReference type="Proteomes" id="UP000675880"/>
    </source>
</evidence>
<gene>
    <name evidence="2" type="ORF">NSPZN2_11290</name>
</gene>
<organism evidence="2 3">
    <name type="scientific">Nitrospira defluvii</name>
    <dbReference type="NCBI Taxonomy" id="330214"/>
    <lineage>
        <taxon>Bacteria</taxon>
        <taxon>Pseudomonadati</taxon>
        <taxon>Nitrospirota</taxon>
        <taxon>Nitrospiria</taxon>
        <taxon>Nitrospirales</taxon>
        <taxon>Nitrospiraceae</taxon>
        <taxon>Nitrospira</taxon>
    </lineage>
</organism>
<evidence type="ECO:0000313" key="2">
    <source>
        <dbReference type="EMBL" id="CAE6712587.1"/>
    </source>
</evidence>
<dbReference type="Proteomes" id="UP000675880">
    <property type="component" value="Unassembled WGS sequence"/>
</dbReference>
<dbReference type="EMBL" id="CAJNBJ010000001">
    <property type="protein sequence ID" value="CAE6712587.1"/>
    <property type="molecule type" value="Genomic_DNA"/>
</dbReference>
<reference evidence="2 3" key="1">
    <citation type="submission" date="2021-02" db="EMBL/GenBank/DDBJ databases">
        <authorList>
            <person name="Han P."/>
        </authorList>
    </citation>
    <scope>NUCLEOTIDE SEQUENCE [LARGE SCALE GENOMIC DNA]</scope>
    <source>
        <strain evidence="2">Candidatus Nitrospira sp. ZN2</strain>
    </source>
</reference>
<keyword evidence="3" id="KW-1185">Reference proteome</keyword>
<comment type="caution">
    <text evidence="2">The sequence shown here is derived from an EMBL/GenBank/DDBJ whole genome shotgun (WGS) entry which is preliminary data.</text>
</comment>
<feature type="domain" description="MEKHLA" evidence="1">
    <location>
        <begin position="15"/>
        <end position="156"/>
    </location>
</feature>
<proteinExistence type="predicted"/>
<evidence type="ECO:0000259" key="1">
    <source>
        <dbReference type="Pfam" id="PF08670"/>
    </source>
</evidence>
<name>A0ABM8QS95_9BACT</name>